<dbReference type="PROSITE" id="PS00330">
    <property type="entry name" value="HEMOLYSIN_CALCIUM"/>
    <property type="match status" value="1"/>
</dbReference>
<evidence type="ECO:0008006" key="5">
    <source>
        <dbReference type="Google" id="ProtNLM"/>
    </source>
</evidence>
<dbReference type="PANTHER" id="PTHR38340:SF1">
    <property type="entry name" value="S-LAYER PROTEIN"/>
    <property type="match status" value="1"/>
</dbReference>
<dbReference type="PRINTS" id="PR00313">
    <property type="entry name" value="CABNDNGRPT"/>
</dbReference>
<name>A0ABX1DUW2_9HYPH</name>
<dbReference type="InterPro" id="IPR050557">
    <property type="entry name" value="RTX_toxin/Mannuronan_C5-epim"/>
</dbReference>
<evidence type="ECO:0000313" key="3">
    <source>
        <dbReference type="EMBL" id="NKC28716.1"/>
    </source>
</evidence>
<dbReference type="InterPro" id="IPR011049">
    <property type="entry name" value="Serralysin-like_metalloprot_C"/>
</dbReference>
<dbReference type="SUPFAM" id="SSF51120">
    <property type="entry name" value="beta-Roll"/>
    <property type="match status" value="1"/>
</dbReference>
<dbReference type="Gene3D" id="2.150.10.10">
    <property type="entry name" value="Serralysin-like metalloprotease, C-terminal"/>
    <property type="match status" value="1"/>
</dbReference>
<sequence length="150" mass="15808">MTGAMADLSFVNIEQFEVEARTGYNDTLRGGAGNDLLDGQGGDDLIEGRAGNDTLIGQAGSDHLDGGDGDDILNGGSYSGTDVLTGGAGADAFVWADFYIGYSGVDRVTDFNTKEGDVIHFDHAGFVYDYEDFVAASRDTADGVFCNRRP</sequence>
<dbReference type="Pfam" id="PF00353">
    <property type="entry name" value="HemolysinCabind"/>
    <property type="match status" value="2"/>
</dbReference>
<comment type="subcellular location">
    <subcellularLocation>
        <location evidence="1">Secreted</location>
    </subcellularLocation>
</comment>
<dbReference type="InterPro" id="IPR018511">
    <property type="entry name" value="Hemolysin-typ_Ca-bd_CS"/>
</dbReference>
<gene>
    <name evidence="3" type="ORF">HED52_15840</name>
</gene>
<dbReference type="InterPro" id="IPR001343">
    <property type="entry name" value="Hemolysn_Ca-bd"/>
</dbReference>
<dbReference type="EMBL" id="JAAVLR010000002">
    <property type="protein sequence ID" value="NKC28716.1"/>
    <property type="molecule type" value="Genomic_DNA"/>
</dbReference>
<protein>
    <recommendedName>
        <fullName evidence="5">Calcium-binding protein</fullName>
    </recommendedName>
</protein>
<keyword evidence="2" id="KW-0964">Secreted</keyword>
<dbReference type="PANTHER" id="PTHR38340">
    <property type="entry name" value="S-LAYER PROTEIN"/>
    <property type="match status" value="1"/>
</dbReference>
<evidence type="ECO:0000256" key="2">
    <source>
        <dbReference type="ARBA" id="ARBA00022525"/>
    </source>
</evidence>
<comment type="caution">
    <text evidence="3">The sequence shown here is derived from an EMBL/GenBank/DDBJ whole genome shotgun (WGS) entry which is preliminary data.</text>
</comment>
<proteinExistence type="predicted"/>
<accession>A0ABX1DUW2</accession>
<reference evidence="3 4" key="1">
    <citation type="submission" date="2020-03" db="EMBL/GenBank/DDBJ databases">
        <title>Whole genome sequencing of clinical and environmental type strains of Ochrobactrum.</title>
        <authorList>
            <person name="Dharne M."/>
        </authorList>
    </citation>
    <scope>NUCLEOTIDE SEQUENCE [LARGE SCALE GENOMIC DNA]</scope>
    <source>
        <strain evidence="3 4">DSM 22292</strain>
    </source>
</reference>
<organism evidence="3 4">
    <name type="scientific">Brucella ciceri</name>
    <dbReference type="NCBI Taxonomy" id="391287"/>
    <lineage>
        <taxon>Bacteria</taxon>
        <taxon>Pseudomonadati</taxon>
        <taxon>Pseudomonadota</taxon>
        <taxon>Alphaproteobacteria</taxon>
        <taxon>Hyphomicrobiales</taxon>
        <taxon>Brucellaceae</taxon>
        <taxon>Brucella/Ochrobactrum group</taxon>
        <taxon>Brucella</taxon>
    </lineage>
</organism>
<dbReference type="Proteomes" id="UP000568486">
    <property type="component" value="Unassembled WGS sequence"/>
</dbReference>
<evidence type="ECO:0000256" key="1">
    <source>
        <dbReference type="ARBA" id="ARBA00004613"/>
    </source>
</evidence>
<evidence type="ECO:0000313" key="4">
    <source>
        <dbReference type="Proteomes" id="UP000568486"/>
    </source>
</evidence>
<keyword evidence="4" id="KW-1185">Reference proteome</keyword>